<accession>A0A4R3MS45</accession>
<dbReference type="PROSITE" id="PS51257">
    <property type="entry name" value="PROKAR_LIPOPROTEIN"/>
    <property type="match status" value="1"/>
</dbReference>
<evidence type="ECO:0000313" key="2">
    <source>
        <dbReference type="Proteomes" id="UP000294902"/>
    </source>
</evidence>
<dbReference type="RefSeq" id="WP_132251473.1">
    <property type="nucleotide sequence ID" value="NZ_SMAL01000003.1"/>
</dbReference>
<dbReference type="EMBL" id="SMAL01000003">
    <property type="protein sequence ID" value="TCT15627.1"/>
    <property type="molecule type" value="Genomic_DNA"/>
</dbReference>
<dbReference type="Proteomes" id="UP000294902">
    <property type="component" value="Unassembled WGS sequence"/>
</dbReference>
<gene>
    <name evidence="1" type="ORF">EDC18_103335</name>
</gene>
<evidence type="ECO:0008006" key="3">
    <source>
        <dbReference type="Google" id="ProtNLM"/>
    </source>
</evidence>
<organism evidence="1 2">
    <name type="scientific">Natranaerovirga pectinivora</name>
    <dbReference type="NCBI Taxonomy" id="682400"/>
    <lineage>
        <taxon>Bacteria</taxon>
        <taxon>Bacillati</taxon>
        <taxon>Bacillota</taxon>
        <taxon>Clostridia</taxon>
        <taxon>Lachnospirales</taxon>
        <taxon>Natranaerovirgaceae</taxon>
        <taxon>Natranaerovirga</taxon>
    </lineage>
</organism>
<dbReference type="AlphaFoldDB" id="A0A4R3MS45"/>
<sequence>MFKKLGLTILCIVFLCSCTPIISMKSDDILSYKEDLISSKKVLHNLEVELIRPNLYWKLYVNKDSEDSDIAELFNSVLDFMKLDDRHKEWRKNHYFIETNIIFYDINNNEIIREYKGSYYKNGTTIYQDDKKNEIDDYTTWHVNDYETDESRIYNYSK</sequence>
<reference evidence="1 2" key="1">
    <citation type="submission" date="2019-03" db="EMBL/GenBank/DDBJ databases">
        <title>Genomic Encyclopedia of Type Strains, Phase IV (KMG-IV): sequencing the most valuable type-strain genomes for metagenomic binning, comparative biology and taxonomic classification.</title>
        <authorList>
            <person name="Goeker M."/>
        </authorList>
    </citation>
    <scope>NUCLEOTIDE SEQUENCE [LARGE SCALE GENOMIC DNA]</scope>
    <source>
        <strain evidence="1 2">DSM 24629</strain>
    </source>
</reference>
<proteinExistence type="predicted"/>
<comment type="caution">
    <text evidence="1">The sequence shown here is derived from an EMBL/GenBank/DDBJ whole genome shotgun (WGS) entry which is preliminary data.</text>
</comment>
<name>A0A4R3MS45_9FIRM</name>
<protein>
    <recommendedName>
        <fullName evidence="3">Lipoprotein</fullName>
    </recommendedName>
</protein>
<evidence type="ECO:0000313" key="1">
    <source>
        <dbReference type="EMBL" id="TCT15627.1"/>
    </source>
</evidence>
<keyword evidence="2" id="KW-1185">Reference proteome</keyword>